<dbReference type="InterPro" id="IPR036388">
    <property type="entry name" value="WH-like_DNA-bd_sf"/>
</dbReference>
<reference evidence="2 3" key="1">
    <citation type="journal article" date="2015" name="Appl. Environ. Microbiol.">
        <title>The Geoglobus acetivorans genome: Fe(III) reduction, acetate utilization, autotrophic growth, and degradation of aromatic compounds in a hyperthermophilic archaeon.</title>
        <authorList>
            <person name="Mardanov A.V."/>
            <person name="Slododkina G.B."/>
            <person name="Slobodkin A.I."/>
            <person name="Beletsky A.V."/>
            <person name="Gavrilov S.N."/>
            <person name="Kublanov I.V."/>
            <person name="Bonch-Osmolovskaya E.A."/>
            <person name="Skryabin K.G."/>
            <person name="Ravin N.V."/>
        </authorList>
    </citation>
    <scope>NUCLEOTIDE SEQUENCE [LARGE SCALE GENOMIC DNA]</scope>
    <source>
        <strain evidence="2 3">SBH6</strain>
    </source>
</reference>
<dbReference type="Pfam" id="PF14947">
    <property type="entry name" value="HTH_45"/>
    <property type="match status" value="1"/>
</dbReference>
<dbReference type="KEGG" id="gac:GACE_1520"/>
<dbReference type="InterPro" id="IPR036390">
    <property type="entry name" value="WH_DNA-bd_sf"/>
</dbReference>
<dbReference type="STRING" id="565033.GACE_1520"/>
<dbReference type="SUPFAM" id="SSF46785">
    <property type="entry name" value="Winged helix' DNA-binding domain"/>
    <property type="match status" value="1"/>
</dbReference>
<feature type="domain" description="ArnR1-like winged helix-turn-helix" evidence="1">
    <location>
        <begin position="2"/>
        <end position="64"/>
    </location>
</feature>
<dbReference type="Proteomes" id="UP000030624">
    <property type="component" value="Chromosome"/>
</dbReference>
<dbReference type="InterPro" id="IPR038723">
    <property type="entry name" value="ArnR1-like_HTH"/>
</dbReference>
<organism evidence="2 3">
    <name type="scientific">Geoglobus acetivorans</name>
    <dbReference type="NCBI Taxonomy" id="565033"/>
    <lineage>
        <taxon>Archaea</taxon>
        <taxon>Methanobacteriati</taxon>
        <taxon>Methanobacteriota</taxon>
        <taxon>Archaeoglobi</taxon>
        <taxon>Archaeoglobales</taxon>
        <taxon>Archaeoglobaceae</taxon>
        <taxon>Geoglobus</taxon>
    </lineage>
</organism>
<sequence>MNGGANKTRIVYNANLNFHLVEKYLKYLKDKGLISEKQVNGKTLYFPTEKGVELVQIYRRLSEEDFIDGKISTFR</sequence>
<gene>
    <name evidence="2" type="ORF">GACE_1520</name>
</gene>
<evidence type="ECO:0000313" key="2">
    <source>
        <dbReference type="EMBL" id="AIY90557.1"/>
    </source>
</evidence>
<dbReference type="EMBL" id="CP009552">
    <property type="protein sequence ID" value="AIY90557.1"/>
    <property type="molecule type" value="Genomic_DNA"/>
</dbReference>
<dbReference type="AlphaFoldDB" id="A0A0A7GHX1"/>
<accession>A0A0A7GHX1</accession>
<protein>
    <recommendedName>
        <fullName evidence="1">ArnR1-like winged helix-turn-helix domain-containing protein</fullName>
    </recommendedName>
</protein>
<dbReference type="Gene3D" id="1.10.10.10">
    <property type="entry name" value="Winged helix-like DNA-binding domain superfamily/Winged helix DNA-binding domain"/>
    <property type="match status" value="1"/>
</dbReference>
<proteinExistence type="predicted"/>
<name>A0A0A7GHX1_GEOAI</name>
<evidence type="ECO:0000313" key="3">
    <source>
        <dbReference type="Proteomes" id="UP000030624"/>
    </source>
</evidence>
<dbReference type="eggNOG" id="arCOG01055">
    <property type="taxonomic scope" value="Archaea"/>
</dbReference>
<dbReference type="HOGENOM" id="CLU_159725_3_1_2"/>
<evidence type="ECO:0000259" key="1">
    <source>
        <dbReference type="Pfam" id="PF14947"/>
    </source>
</evidence>